<evidence type="ECO:0000256" key="1">
    <source>
        <dbReference type="SAM" id="MobiDB-lite"/>
    </source>
</evidence>
<dbReference type="OrthoDB" id="265717at2759"/>
<feature type="region of interest" description="Disordered" evidence="1">
    <location>
        <begin position="52"/>
        <end position="96"/>
    </location>
</feature>
<evidence type="ECO:0000313" key="3">
    <source>
        <dbReference type="Proteomes" id="UP000309340"/>
    </source>
</evidence>
<name>A0A4U0WT24_9PEZI</name>
<evidence type="ECO:0008006" key="4">
    <source>
        <dbReference type="Google" id="ProtNLM"/>
    </source>
</evidence>
<protein>
    <recommendedName>
        <fullName evidence="4">SET domain-containing protein</fullName>
    </recommendedName>
</protein>
<reference evidence="2 3" key="1">
    <citation type="submission" date="2017-03" db="EMBL/GenBank/DDBJ databases">
        <title>Genomes of endolithic fungi from Antarctica.</title>
        <authorList>
            <person name="Coleine C."/>
            <person name="Masonjones S."/>
            <person name="Stajich J.E."/>
        </authorList>
    </citation>
    <scope>NUCLEOTIDE SEQUENCE [LARGE SCALE GENOMIC DNA]</scope>
    <source>
        <strain evidence="2 3">CCFEE 5184</strain>
    </source>
</reference>
<proteinExistence type="predicted"/>
<accession>A0A4U0WT24</accession>
<comment type="caution">
    <text evidence="2">The sequence shown here is derived from an EMBL/GenBank/DDBJ whole genome shotgun (WGS) entry which is preliminary data.</text>
</comment>
<dbReference type="EMBL" id="NAJQ01000625">
    <property type="protein sequence ID" value="TKA66710.1"/>
    <property type="molecule type" value="Genomic_DNA"/>
</dbReference>
<sequence>MDTETTVNTFVTLLYAVEPIAQGEEILHCYHGNPWTATKQQRANALKAYCDLNDDDDDDQDTRTRGPHAWGRHSPTTLFRPVSSRERSQFVQQALG</sequence>
<gene>
    <name evidence="2" type="ORF">B0A55_09992</name>
</gene>
<dbReference type="AlphaFoldDB" id="A0A4U0WT24"/>
<keyword evidence="3" id="KW-1185">Reference proteome</keyword>
<organism evidence="2 3">
    <name type="scientific">Friedmanniomyces simplex</name>
    <dbReference type="NCBI Taxonomy" id="329884"/>
    <lineage>
        <taxon>Eukaryota</taxon>
        <taxon>Fungi</taxon>
        <taxon>Dikarya</taxon>
        <taxon>Ascomycota</taxon>
        <taxon>Pezizomycotina</taxon>
        <taxon>Dothideomycetes</taxon>
        <taxon>Dothideomycetidae</taxon>
        <taxon>Mycosphaerellales</taxon>
        <taxon>Teratosphaeriaceae</taxon>
        <taxon>Friedmanniomyces</taxon>
    </lineage>
</organism>
<evidence type="ECO:0000313" key="2">
    <source>
        <dbReference type="EMBL" id="TKA66710.1"/>
    </source>
</evidence>
<dbReference type="Proteomes" id="UP000309340">
    <property type="component" value="Unassembled WGS sequence"/>
</dbReference>